<organism evidence="5 6">
    <name type="scientific">Candidatus Cryptobacteroides faecipullorum</name>
    <dbReference type="NCBI Taxonomy" id="2840764"/>
    <lineage>
        <taxon>Bacteria</taxon>
        <taxon>Pseudomonadati</taxon>
        <taxon>Bacteroidota</taxon>
        <taxon>Bacteroidia</taxon>
        <taxon>Bacteroidales</taxon>
        <taxon>Candidatus Cryptobacteroides</taxon>
    </lineage>
</organism>
<evidence type="ECO:0000313" key="5">
    <source>
        <dbReference type="EMBL" id="MBO8467879.1"/>
    </source>
</evidence>
<proteinExistence type="inferred from homology"/>
<dbReference type="GO" id="GO:0005524">
    <property type="term" value="F:ATP binding"/>
    <property type="evidence" value="ECO:0007669"/>
    <property type="project" value="UniProtKB-KW"/>
</dbReference>
<dbReference type="EMBL" id="JADIMH010000062">
    <property type="protein sequence ID" value="MBO8467879.1"/>
    <property type="molecule type" value="Genomic_DNA"/>
</dbReference>
<evidence type="ECO:0000259" key="4">
    <source>
        <dbReference type="SMART" id="SM00382"/>
    </source>
</evidence>
<dbReference type="Proteomes" id="UP000823660">
    <property type="component" value="Unassembled WGS sequence"/>
</dbReference>
<dbReference type="SUPFAM" id="SSF52540">
    <property type="entry name" value="P-loop containing nucleoside triphosphate hydrolases"/>
    <property type="match status" value="1"/>
</dbReference>
<evidence type="ECO:0000256" key="3">
    <source>
        <dbReference type="ARBA" id="ARBA00022840"/>
    </source>
</evidence>
<reference evidence="5" key="2">
    <citation type="journal article" date="2021" name="PeerJ">
        <title>Extensive microbial diversity within the chicken gut microbiome revealed by metagenomics and culture.</title>
        <authorList>
            <person name="Gilroy R."/>
            <person name="Ravi A."/>
            <person name="Getino M."/>
            <person name="Pursley I."/>
            <person name="Horton D.L."/>
            <person name="Alikhan N.F."/>
            <person name="Baker D."/>
            <person name="Gharbi K."/>
            <person name="Hall N."/>
            <person name="Watson M."/>
            <person name="Adriaenssens E.M."/>
            <person name="Foster-Nyarko E."/>
            <person name="Jarju S."/>
            <person name="Secka A."/>
            <person name="Antonio M."/>
            <person name="Oren A."/>
            <person name="Chaudhuri R.R."/>
            <person name="La Ragione R."/>
            <person name="Hildebrand F."/>
            <person name="Pallen M.J."/>
        </authorList>
    </citation>
    <scope>NUCLEOTIDE SEQUENCE</scope>
    <source>
        <strain evidence="5">B1-15692</strain>
    </source>
</reference>
<keyword evidence="2" id="KW-0547">Nucleotide-binding</keyword>
<comment type="caution">
    <text evidence="5">The sequence shown here is derived from an EMBL/GenBank/DDBJ whole genome shotgun (WGS) entry which is preliminary data.</text>
</comment>
<dbReference type="Gene3D" id="3.40.50.300">
    <property type="entry name" value="P-loop containing nucleotide triphosphate hydrolases"/>
    <property type="match status" value="1"/>
</dbReference>
<dbReference type="AlphaFoldDB" id="A0A9D9I8C9"/>
<gene>
    <name evidence="5" type="ORF">IAB99_09000</name>
</gene>
<sequence length="371" mass="42653">MASILHLIGKILDKTLNTNSVHMALFVAHNEIDDLSKALSLSREAALFLSVFTNLGDSEVLILSDIAKHISCNTLEIIKYFPFVDELLEKGYIERYKGNDKGYIVPDAVLRALQKNEPYDILQNYQKNLVKADAIKKKRLFYNDADRADIFRIAELLMPETFRNLQDKLSEMHYSGGFTCLLYGPSGTGKTESVYQIARITKRDVLLVDATDIKSKWIGDSERNMKAVFDNYRRYAALTGNFPILLFNEADSFMEKRCDVTETWGEKEDNRLLNIILQEMETFDGIMFATTNRLGAFDSALHRRFLYKIELHLPDFETRKKIFRDKLSEFSESEIEWMSKKYNLSGGQIENISKKNIIDKVLYDSGLGLPL</sequence>
<evidence type="ECO:0000256" key="2">
    <source>
        <dbReference type="ARBA" id="ARBA00022741"/>
    </source>
</evidence>
<dbReference type="InterPro" id="IPR027417">
    <property type="entry name" value="P-loop_NTPase"/>
</dbReference>
<evidence type="ECO:0000256" key="1">
    <source>
        <dbReference type="ARBA" id="ARBA00006914"/>
    </source>
</evidence>
<dbReference type="InterPro" id="IPR003593">
    <property type="entry name" value="AAA+_ATPase"/>
</dbReference>
<dbReference type="SMART" id="SM00382">
    <property type="entry name" value="AAA"/>
    <property type="match status" value="1"/>
</dbReference>
<protein>
    <submittedName>
        <fullName evidence="5">AAA family ATPase</fullName>
    </submittedName>
</protein>
<feature type="domain" description="AAA+ ATPase" evidence="4">
    <location>
        <begin position="176"/>
        <end position="315"/>
    </location>
</feature>
<dbReference type="GO" id="GO:0016887">
    <property type="term" value="F:ATP hydrolysis activity"/>
    <property type="evidence" value="ECO:0007669"/>
    <property type="project" value="InterPro"/>
</dbReference>
<name>A0A9D9I8C9_9BACT</name>
<dbReference type="InterPro" id="IPR003959">
    <property type="entry name" value="ATPase_AAA_core"/>
</dbReference>
<keyword evidence="3" id="KW-0067">ATP-binding</keyword>
<evidence type="ECO:0000313" key="6">
    <source>
        <dbReference type="Proteomes" id="UP000823660"/>
    </source>
</evidence>
<dbReference type="Pfam" id="PF00004">
    <property type="entry name" value="AAA"/>
    <property type="match status" value="1"/>
</dbReference>
<dbReference type="InterPro" id="IPR050221">
    <property type="entry name" value="26S_Proteasome_ATPase"/>
</dbReference>
<comment type="similarity">
    <text evidence="1">Belongs to the AAA ATPase family.</text>
</comment>
<dbReference type="CDD" id="cd19481">
    <property type="entry name" value="RecA-like_protease"/>
    <property type="match status" value="1"/>
</dbReference>
<reference evidence="5" key="1">
    <citation type="submission" date="2020-10" db="EMBL/GenBank/DDBJ databases">
        <authorList>
            <person name="Gilroy R."/>
        </authorList>
    </citation>
    <scope>NUCLEOTIDE SEQUENCE</scope>
    <source>
        <strain evidence="5">B1-15692</strain>
    </source>
</reference>
<dbReference type="PANTHER" id="PTHR23073">
    <property type="entry name" value="26S PROTEASOME REGULATORY SUBUNIT"/>
    <property type="match status" value="1"/>
</dbReference>
<accession>A0A9D9I8C9</accession>